<dbReference type="GO" id="GO:0010181">
    <property type="term" value="F:FMN binding"/>
    <property type="evidence" value="ECO:0007669"/>
    <property type="project" value="TreeGrafter"/>
</dbReference>
<evidence type="ECO:0000256" key="1">
    <source>
        <dbReference type="ARBA" id="ARBA00022993"/>
    </source>
</evidence>
<dbReference type="GO" id="GO:0015937">
    <property type="term" value="P:coenzyme A biosynthetic process"/>
    <property type="evidence" value="ECO:0007669"/>
    <property type="project" value="UniProtKB-KW"/>
</dbReference>
<dbReference type="GO" id="GO:0004633">
    <property type="term" value="F:phosphopantothenoylcysteine decarboxylase activity"/>
    <property type="evidence" value="ECO:0007669"/>
    <property type="project" value="TreeGrafter"/>
</dbReference>
<reference evidence="4 5" key="1">
    <citation type="submission" date="2011-02" db="EMBL/GenBank/DDBJ databases">
        <title>The Genome Sequence of Sphaeroforma arctica JP610.</title>
        <authorList>
            <consortium name="The Broad Institute Genome Sequencing Platform"/>
            <person name="Russ C."/>
            <person name="Cuomo C."/>
            <person name="Young S.K."/>
            <person name="Zeng Q."/>
            <person name="Gargeya S."/>
            <person name="Alvarado L."/>
            <person name="Berlin A."/>
            <person name="Chapman S.B."/>
            <person name="Chen Z."/>
            <person name="Freedman E."/>
            <person name="Gellesch M."/>
            <person name="Goldberg J."/>
            <person name="Griggs A."/>
            <person name="Gujja S."/>
            <person name="Heilman E."/>
            <person name="Heiman D."/>
            <person name="Howarth C."/>
            <person name="Mehta T."/>
            <person name="Neiman D."/>
            <person name="Pearson M."/>
            <person name="Roberts A."/>
            <person name="Saif S."/>
            <person name="Shea T."/>
            <person name="Shenoy N."/>
            <person name="Sisk P."/>
            <person name="Stolte C."/>
            <person name="Sykes S."/>
            <person name="White J."/>
            <person name="Yandava C."/>
            <person name="Burger G."/>
            <person name="Gray M.W."/>
            <person name="Holland P.W.H."/>
            <person name="King N."/>
            <person name="Lang F.B.F."/>
            <person name="Roger A.J."/>
            <person name="Ruiz-Trillo I."/>
            <person name="Haas B."/>
            <person name="Nusbaum C."/>
            <person name="Birren B."/>
        </authorList>
    </citation>
    <scope>NUCLEOTIDE SEQUENCE [LARGE SCALE GENOMIC DNA]</scope>
    <source>
        <strain evidence="4 5">JP610</strain>
    </source>
</reference>
<dbReference type="SUPFAM" id="SSF52507">
    <property type="entry name" value="Homo-oligomeric flavin-containing Cys decarboxylases, HFCD"/>
    <property type="match status" value="1"/>
</dbReference>
<gene>
    <name evidence="4" type="ORF">SARC_07850</name>
</gene>
<dbReference type="EMBL" id="KQ242248">
    <property type="protein sequence ID" value="KNC79767.1"/>
    <property type="molecule type" value="Genomic_DNA"/>
</dbReference>
<dbReference type="Pfam" id="PF02441">
    <property type="entry name" value="Flavoprotein"/>
    <property type="match status" value="1"/>
</dbReference>
<dbReference type="PANTHER" id="PTHR14359">
    <property type="entry name" value="HOMO-OLIGOMERIC FLAVIN CONTAINING CYS DECARBOXYLASE FAMILY"/>
    <property type="match status" value="1"/>
</dbReference>
<dbReference type="PANTHER" id="PTHR14359:SF6">
    <property type="entry name" value="PHOSPHOPANTOTHENOYLCYSTEINE DECARBOXYLASE"/>
    <property type="match status" value="1"/>
</dbReference>
<proteinExistence type="inferred from homology"/>
<name>A0A0L0FSJ5_9EUKA</name>
<dbReference type="eggNOG" id="KOG0672">
    <property type="taxonomic scope" value="Eukaryota"/>
</dbReference>
<sequence>LQVWNKMADPVLHIELRRWADIAIIAPLDANTMAKLANGICDNLVTCTLRAWDVHKPVLVAPAMNTHMWTHPITSVHLDVLRSLHYHIIPPVAKKLACDDVGVGAMASVETIVSEIFDRLPAKKP</sequence>
<dbReference type="InterPro" id="IPR003382">
    <property type="entry name" value="Flavoprotein"/>
</dbReference>
<protein>
    <recommendedName>
        <fullName evidence="3">Flavoprotein domain-containing protein</fullName>
    </recommendedName>
</protein>
<dbReference type="GO" id="GO:0071513">
    <property type="term" value="C:phosphopantothenoylcysteine decarboxylase complex"/>
    <property type="evidence" value="ECO:0007669"/>
    <property type="project" value="TreeGrafter"/>
</dbReference>
<feature type="domain" description="Flavoprotein" evidence="3">
    <location>
        <begin position="11"/>
        <end position="120"/>
    </location>
</feature>
<feature type="non-terminal residue" evidence="4">
    <location>
        <position position="1"/>
    </location>
</feature>
<evidence type="ECO:0000313" key="4">
    <source>
        <dbReference type="EMBL" id="KNC79767.1"/>
    </source>
</evidence>
<dbReference type="GeneID" id="25908354"/>
<dbReference type="OrthoDB" id="1532798at2759"/>
<keyword evidence="1" id="KW-0173">Coenzyme A biosynthesis</keyword>
<dbReference type="Gene3D" id="3.40.50.1950">
    <property type="entry name" value="Flavin prenyltransferase-like"/>
    <property type="match status" value="1"/>
</dbReference>
<dbReference type="AlphaFoldDB" id="A0A0L0FSJ5"/>
<comment type="similarity">
    <text evidence="2">Belongs to the HFCD (homooligomeric flavin containing Cys decarboxylase) superfamily.</text>
</comment>
<keyword evidence="5" id="KW-1185">Reference proteome</keyword>
<evidence type="ECO:0000313" key="5">
    <source>
        <dbReference type="Proteomes" id="UP000054560"/>
    </source>
</evidence>
<dbReference type="InterPro" id="IPR036551">
    <property type="entry name" value="Flavin_trans-like"/>
</dbReference>
<dbReference type="RefSeq" id="XP_014153669.1">
    <property type="nucleotide sequence ID" value="XM_014298194.1"/>
</dbReference>
<evidence type="ECO:0000256" key="2">
    <source>
        <dbReference type="ARBA" id="ARBA00038350"/>
    </source>
</evidence>
<accession>A0A0L0FSJ5</accession>
<dbReference type="STRING" id="667725.A0A0L0FSJ5"/>
<dbReference type="Proteomes" id="UP000054560">
    <property type="component" value="Unassembled WGS sequence"/>
</dbReference>
<evidence type="ECO:0000259" key="3">
    <source>
        <dbReference type="Pfam" id="PF02441"/>
    </source>
</evidence>
<organism evidence="4 5">
    <name type="scientific">Sphaeroforma arctica JP610</name>
    <dbReference type="NCBI Taxonomy" id="667725"/>
    <lineage>
        <taxon>Eukaryota</taxon>
        <taxon>Ichthyosporea</taxon>
        <taxon>Ichthyophonida</taxon>
        <taxon>Sphaeroforma</taxon>
    </lineage>
</organism>